<dbReference type="InterPro" id="IPR006656">
    <property type="entry name" value="Mopterin_OxRdtase"/>
</dbReference>
<dbReference type="Gene3D" id="3.40.228.10">
    <property type="entry name" value="Dimethylsulfoxide Reductase, domain 2"/>
    <property type="match status" value="1"/>
</dbReference>
<dbReference type="Pfam" id="PF01568">
    <property type="entry name" value="Molydop_binding"/>
    <property type="match status" value="1"/>
</dbReference>
<evidence type="ECO:0000256" key="4">
    <source>
        <dbReference type="ARBA" id="ARBA00023014"/>
    </source>
</evidence>
<dbReference type="InterPro" id="IPR006657">
    <property type="entry name" value="MoPterin_dinucl-bd_dom"/>
</dbReference>
<dbReference type="Pfam" id="PF04879">
    <property type="entry name" value="Molybdop_Fe4S4"/>
    <property type="match status" value="1"/>
</dbReference>
<accession>A0ABZ0I388</accession>
<dbReference type="Proteomes" id="UP001626537">
    <property type="component" value="Chromosome"/>
</dbReference>
<protein>
    <submittedName>
        <fullName evidence="6">Molybdopterin-dependent oxidoreductase</fullName>
    </submittedName>
</protein>
<dbReference type="SUPFAM" id="SSF50692">
    <property type="entry name" value="ADC-like"/>
    <property type="match status" value="1"/>
</dbReference>
<evidence type="ECO:0000256" key="1">
    <source>
        <dbReference type="ARBA" id="ARBA00010312"/>
    </source>
</evidence>
<dbReference type="EMBL" id="CP136864">
    <property type="protein sequence ID" value="WOJ93079.1"/>
    <property type="molecule type" value="Genomic_DNA"/>
</dbReference>
<keyword evidence="3" id="KW-0408">Iron</keyword>
<dbReference type="Pfam" id="PF00384">
    <property type="entry name" value="Molybdopterin"/>
    <property type="match status" value="1"/>
</dbReference>
<evidence type="ECO:0000256" key="2">
    <source>
        <dbReference type="ARBA" id="ARBA00022723"/>
    </source>
</evidence>
<keyword evidence="2" id="KW-0479">Metal-binding</keyword>
<comment type="similarity">
    <text evidence="1">Belongs to the prokaryotic molybdopterin-containing oxidoreductase family.</text>
</comment>
<keyword evidence="4" id="KW-0411">Iron-sulfur</keyword>
<dbReference type="RefSeq" id="WP_407347738.1">
    <property type="nucleotide sequence ID" value="NZ_CP136864.1"/>
</dbReference>
<organism evidence="6 7">
    <name type="scientific">Congregibacter variabilis</name>
    <dbReference type="NCBI Taxonomy" id="3081200"/>
    <lineage>
        <taxon>Bacteria</taxon>
        <taxon>Pseudomonadati</taxon>
        <taxon>Pseudomonadota</taxon>
        <taxon>Gammaproteobacteria</taxon>
        <taxon>Cellvibrionales</taxon>
        <taxon>Halieaceae</taxon>
        <taxon>Congregibacter</taxon>
    </lineage>
</organism>
<dbReference type="PANTHER" id="PTHR43742:SF2">
    <property type="entry name" value="ASSIMILATORY NITRATE REDUCTASE CATALYTIC SUBUNIT"/>
    <property type="match status" value="1"/>
</dbReference>
<evidence type="ECO:0000256" key="3">
    <source>
        <dbReference type="ARBA" id="ARBA00023004"/>
    </source>
</evidence>
<gene>
    <name evidence="6" type="ORF">R0135_15020</name>
</gene>
<proteinExistence type="inferred from homology"/>
<dbReference type="Gene3D" id="2.20.25.90">
    <property type="entry name" value="ADC-like domains"/>
    <property type="match status" value="1"/>
</dbReference>
<dbReference type="InterPro" id="IPR009010">
    <property type="entry name" value="Asp_de-COase-like_dom_sf"/>
</dbReference>
<sequence length="705" mass="77513">MIQTHYRACHLCEAICGLKIETQGEEILSIKGDPDDPLSRGHICPKAVALKDIHEDPDRLRYPVRRVTGEDGQQQWEQISWQEALDSTAEGLMRSYREHGVDSIGVYLGNPSVHNYGMLTHQNYLFRWLRSKNRFSATSVDQLPHHLTSLWLFGHKSLFPIPDIDRSEYFLMLGANPLASNGSIWTVPDVKKRIKDLTNRGGKLLVVDPRRTETAEIASEHLSIVPGSDALFLAALLNTLFEEGLTNPAGLSEFTTGLDEVASAVATFTPEHAAIHCGIDASTIRRIAREFAAADAAICYGRMGVSTQIFGGLCQWLIQIINIATGNLDKEGGSMFTLPAVDQVPRTGPGGFDRHRSRVRDLPEFDRELPAAAMAEEITTPGDGQIRVMFTGAGNPVLSTPNGRALDEALSQLDFMVSLDPYINETTRHADIILPPTSPLEHDHYDIAFHINAMRNTTRFNPPVFEPDADKLHDWEIFTALGERVAAALGEEPKAPVSPQEMIDVGLQFGPYGKDSEQDLSLQKLRDKPSGIDLGELKPMLPERLMTADKKIHCATPQALGDLHRLASSFGETPVGGLRLIGRRHVRSNNSWMHNYRRLVKGKSRDQLMVHPDDLHALKLKDGDQALLRSRSGEVTVTLLATDSVMPGVVSLPHGYGHNRQGIRMQTAVKHAGVSCNDVTDAAYLDELSGNAAVNGVPVELAAIA</sequence>
<keyword evidence="7" id="KW-1185">Reference proteome</keyword>
<evidence type="ECO:0000313" key="7">
    <source>
        <dbReference type="Proteomes" id="UP001626537"/>
    </source>
</evidence>
<evidence type="ECO:0000259" key="5">
    <source>
        <dbReference type="PROSITE" id="PS51669"/>
    </source>
</evidence>
<dbReference type="SMART" id="SM00926">
    <property type="entry name" value="Molybdop_Fe4S4"/>
    <property type="match status" value="1"/>
</dbReference>
<dbReference type="SUPFAM" id="SSF53706">
    <property type="entry name" value="Formate dehydrogenase/DMSO reductase, domains 1-3"/>
    <property type="match status" value="1"/>
</dbReference>
<dbReference type="PROSITE" id="PS51669">
    <property type="entry name" value="4FE4S_MOW_BIS_MGD"/>
    <property type="match status" value="1"/>
</dbReference>
<evidence type="ECO:0000313" key="6">
    <source>
        <dbReference type="EMBL" id="WOJ93079.1"/>
    </source>
</evidence>
<dbReference type="InterPro" id="IPR006963">
    <property type="entry name" value="Mopterin_OxRdtase_4Fe-4S_dom"/>
</dbReference>
<dbReference type="PANTHER" id="PTHR43742">
    <property type="entry name" value="TRIMETHYLAMINE-N-OXIDE REDUCTASE"/>
    <property type="match status" value="1"/>
</dbReference>
<dbReference type="InterPro" id="IPR050612">
    <property type="entry name" value="Prok_Mopterin_Oxidored"/>
</dbReference>
<reference evidence="6 7" key="1">
    <citation type="submission" date="2023-10" db="EMBL/GenBank/DDBJ databases">
        <title>Two novel species belonging to the OM43/NOR5 clade.</title>
        <authorList>
            <person name="Park M."/>
        </authorList>
    </citation>
    <scope>NUCLEOTIDE SEQUENCE [LARGE SCALE GENOMIC DNA]</scope>
    <source>
        <strain evidence="6 7">IMCC43200</strain>
    </source>
</reference>
<feature type="domain" description="4Fe-4S Mo/W bis-MGD-type" evidence="5">
    <location>
        <begin position="2"/>
        <end position="58"/>
    </location>
</feature>
<dbReference type="Gene3D" id="2.40.40.20">
    <property type="match status" value="1"/>
</dbReference>
<dbReference type="Gene3D" id="3.40.50.740">
    <property type="match status" value="1"/>
</dbReference>
<name>A0ABZ0I388_9GAMM</name>